<dbReference type="InterPro" id="IPR019129">
    <property type="entry name" value="Folate-sensitive_fs_Fra10Ac1"/>
</dbReference>
<feature type="compositionally biased region" description="Basic and acidic residues" evidence="1">
    <location>
        <begin position="267"/>
        <end position="277"/>
    </location>
</feature>
<feature type="compositionally biased region" description="Basic residues" evidence="1">
    <location>
        <begin position="93"/>
        <end position="103"/>
    </location>
</feature>
<comment type="caution">
    <text evidence="2">The sequence shown here is derived from an EMBL/GenBank/DDBJ whole genome shotgun (WGS) entry which is preliminary data.</text>
</comment>
<organism evidence="2 3">
    <name type="scientific">Tetrapyrgos nigripes</name>
    <dbReference type="NCBI Taxonomy" id="182062"/>
    <lineage>
        <taxon>Eukaryota</taxon>
        <taxon>Fungi</taxon>
        <taxon>Dikarya</taxon>
        <taxon>Basidiomycota</taxon>
        <taxon>Agaricomycotina</taxon>
        <taxon>Agaricomycetes</taxon>
        <taxon>Agaricomycetidae</taxon>
        <taxon>Agaricales</taxon>
        <taxon>Marasmiineae</taxon>
        <taxon>Marasmiaceae</taxon>
        <taxon>Tetrapyrgos</taxon>
    </lineage>
</organism>
<evidence type="ECO:0008006" key="4">
    <source>
        <dbReference type="Google" id="ProtNLM"/>
    </source>
</evidence>
<accession>A0A8H5CCD7</accession>
<keyword evidence="3" id="KW-1185">Reference proteome</keyword>
<feature type="compositionally biased region" description="Basic and acidic residues" evidence="1">
    <location>
        <begin position="104"/>
        <end position="122"/>
    </location>
</feature>
<reference evidence="2 3" key="1">
    <citation type="journal article" date="2020" name="ISME J.">
        <title>Uncovering the hidden diversity of litter-decomposition mechanisms in mushroom-forming fungi.</title>
        <authorList>
            <person name="Floudas D."/>
            <person name="Bentzer J."/>
            <person name="Ahren D."/>
            <person name="Johansson T."/>
            <person name="Persson P."/>
            <person name="Tunlid A."/>
        </authorList>
    </citation>
    <scope>NUCLEOTIDE SEQUENCE [LARGE SCALE GENOMIC DNA]</scope>
    <source>
        <strain evidence="2 3">CBS 291.85</strain>
    </source>
</reference>
<gene>
    <name evidence="2" type="ORF">D9758_013287</name>
</gene>
<evidence type="ECO:0000313" key="3">
    <source>
        <dbReference type="Proteomes" id="UP000559256"/>
    </source>
</evidence>
<dbReference type="OrthoDB" id="197967at2759"/>
<dbReference type="EMBL" id="JAACJM010000186">
    <property type="protein sequence ID" value="KAF5339240.1"/>
    <property type="molecule type" value="Genomic_DNA"/>
</dbReference>
<protein>
    <recommendedName>
        <fullName evidence="4">Protein FRA10AC1</fullName>
    </recommendedName>
</protein>
<evidence type="ECO:0000256" key="1">
    <source>
        <dbReference type="SAM" id="MobiDB-lite"/>
    </source>
</evidence>
<feature type="compositionally biased region" description="Basic and acidic residues" evidence="1">
    <location>
        <begin position="214"/>
        <end position="247"/>
    </location>
</feature>
<feature type="region of interest" description="Disordered" evidence="1">
    <location>
        <begin position="204"/>
        <end position="277"/>
    </location>
</feature>
<feature type="region of interest" description="Disordered" evidence="1">
    <location>
        <begin position="84"/>
        <end position="127"/>
    </location>
</feature>
<sequence length="277" mass="32352">MALYPSSRPKTVTTGKTEFELLKSSHKFLREDDEDENNLTWEDKLASKYYSSLYREFAVCDLKHYKSGNFALRWRTEAEVLSGAGESSCGNTRCKHHQPHKTKSPNDEDLNHNHGQRGESSHPHFRKTKNKPLITVELPFAYIEHGEPKSALVKVVLCEKCLAKLMWKRRKEKELALGKLEQGQVVKKEEEDGEVLQLLSVQVKQEENDDELEQSIHRAGPERSREDRVHRWEREQDIDIGNVRKDGNSSTRRRHSSRSRSPHLRSRTKERSRERCR</sequence>
<feature type="compositionally biased region" description="Basic residues" evidence="1">
    <location>
        <begin position="251"/>
        <end position="266"/>
    </location>
</feature>
<name>A0A8H5CCD7_9AGAR</name>
<dbReference type="Pfam" id="PF09725">
    <property type="entry name" value="Fra10Ac1"/>
    <property type="match status" value="1"/>
</dbReference>
<proteinExistence type="predicted"/>
<dbReference type="AlphaFoldDB" id="A0A8H5CCD7"/>
<evidence type="ECO:0000313" key="2">
    <source>
        <dbReference type="EMBL" id="KAF5339240.1"/>
    </source>
</evidence>
<dbReference type="Proteomes" id="UP000559256">
    <property type="component" value="Unassembled WGS sequence"/>
</dbReference>